<dbReference type="InterPro" id="IPR011335">
    <property type="entry name" value="Restrct_endonuc-II-like"/>
</dbReference>
<sequence length="207" mass="23801">MNSPVIAKPVTPKTSYVLLYNVSWDQLEKLDVDLEGTGARLTYLDGILEIMSPLSDDHEDAKSTTSRLLEAYLRENKIRFYVRGSATLGKRKDGTRREPDESYNFGAKKSIPDLIIEITVTSGGINKLEVYKRLKVPEVWFWEDGLLSVYCLRDEEYEKVSQSFFFPDLDIELLAQYSRMADQYDAVNEFSQVIREQFLAAFDEGKI</sequence>
<dbReference type="EMBL" id="CP024785">
    <property type="protein sequence ID" value="AUB34683.1"/>
    <property type="molecule type" value="Genomic_DNA"/>
</dbReference>
<evidence type="ECO:0000259" key="1">
    <source>
        <dbReference type="Pfam" id="PF05685"/>
    </source>
</evidence>
<keyword evidence="2" id="KW-0540">Nuclease</keyword>
<dbReference type="CDD" id="cd06260">
    <property type="entry name" value="DUF820-like"/>
    <property type="match status" value="1"/>
</dbReference>
<dbReference type="OrthoDB" id="510891at2"/>
<dbReference type="Pfam" id="PF05685">
    <property type="entry name" value="Uma2"/>
    <property type="match status" value="1"/>
</dbReference>
<dbReference type="SUPFAM" id="SSF52980">
    <property type="entry name" value="Restriction endonuclease-like"/>
    <property type="match status" value="1"/>
</dbReference>
<protein>
    <submittedName>
        <fullName evidence="2">Endonuclease, Uma2 family</fullName>
    </submittedName>
</protein>
<dbReference type="PANTHER" id="PTHR47152:SF3">
    <property type="entry name" value="SLR1613 PROTEIN"/>
    <property type="match status" value="1"/>
</dbReference>
<dbReference type="Proteomes" id="UP000232003">
    <property type="component" value="Chromosome"/>
</dbReference>
<proteinExistence type="predicted"/>
<organism evidence="2 3">
    <name type="scientific">Nostoc flagelliforme CCNUN1</name>
    <dbReference type="NCBI Taxonomy" id="2038116"/>
    <lineage>
        <taxon>Bacteria</taxon>
        <taxon>Bacillati</taxon>
        <taxon>Cyanobacteriota</taxon>
        <taxon>Cyanophyceae</taxon>
        <taxon>Nostocales</taxon>
        <taxon>Nostocaceae</taxon>
        <taxon>Nostoc</taxon>
    </lineage>
</organism>
<feature type="domain" description="Putative restriction endonuclease" evidence="1">
    <location>
        <begin position="24"/>
        <end position="162"/>
    </location>
</feature>
<gene>
    <name evidence="2" type="ORF">COO91_00512</name>
</gene>
<name>A0A2K8SHD3_9NOSO</name>
<keyword evidence="2" id="KW-0378">Hydrolase</keyword>
<dbReference type="Gene3D" id="3.90.1570.10">
    <property type="entry name" value="tt1808, chain A"/>
    <property type="match status" value="1"/>
</dbReference>
<dbReference type="RefSeq" id="WP_100897214.1">
    <property type="nucleotide sequence ID" value="NZ_CAWNNC010000001.1"/>
</dbReference>
<dbReference type="AlphaFoldDB" id="A0A2K8SHD3"/>
<accession>A0A2K8SHD3</accession>
<keyword evidence="3" id="KW-1185">Reference proteome</keyword>
<keyword evidence="2" id="KW-0255">Endonuclease</keyword>
<evidence type="ECO:0000313" key="2">
    <source>
        <dbReference type="EMBL" id="AUB34683.1"/>
    </source>
</evidence>
<dbReference type="InterPro" id="IPR008538">
    <property type="entry name" value="Uma2"/>
</dbReference>
<dbReference type="GO" id="GO:0004519">
    <property type="term" value="F:endonuclease activity"/>
    <property type="evidence" value="ECO:0007669"/>
    <property type="project" value="UniProtKB-KW"/>
</dbReference>
<reference evidence="2 3" key="1">
    <citation type="submission" date="2017-11" db="EMBL/GenBank/DDBJ databases">
        <title>Complete genome of a free-living desiccation-tolerant cyanobacterium and its photosynthetic adaptation to extreme terrestrial habitat.</title>
        <authorList>
            <person name="Shang J."/>
        </authorList>
    </citation>
    <scope>NUCLEOTIDE SEQUENCE [LARGE SCALE GENOMIC DNA]</scope>
    <source>
        <strain evidence="2 3">CCNUN1</strain>
    </source>
</reference>
<dbReference type="KEGG" id="nfl:COO91_00512"/>
<dbReference type="PANTHER" id="PTHR47152">
    <property type="entry name" value="SLR2084 PROTEIN-RELATED"/>
    <property type="match status" value="1"/>
</dbReference>
<dbReference type="InterPro" id="IPR012296">
    <property type="entry name" value="Nuclease_put_TT1808"/>
</dbReference>
<evidence type="ECO:0000313" key="3">
    <source>
        <dbReference type="Proteomes" id="UP000232003"/>
    </source>
</evidence>